<dbReference type="RefSeq" id="WP_236999640.1">
    <property type="nucleotide sequence ID" value="NZ_JAKKOR010000014.1"/>
</dbReference>
<dbReference type="PANTHER" id="PTHR30522:SF0">
    <property type="entry name" value="NUCLEOSIDE TRIPHOSPHATE PYROPHOSPHOHYDROLASE"/>
    <property type="match status" value="1"/>
</dbReference>
<reference evidence="3 4" key="1">
    <citation type="submission" date="2022-01" db="EMBL/GenBank/DDBJ databases">
        <authorList>
            <person name="Huang Y."/>
        </authorList>
    </citation>
    <scope>NUCLEOTIDE SEQUENCE [LARGE SCALE GENOMIC DNA]</scope>
    <source>
        <strain evidence="3 4">HY366</strain>
    </source>
</reference>
<proteinExistence type="predicted"/>
<dbReference type="Gene3D" id="1.10.287.1080">
    <property type="entry name" value="MazG-like"/>
    <property type="match status" value="1"/>
</dbReference>
<feature type="compositionally biased region" description="Acidic residues" evidence="1">
    <location>
        <begin position="332"/>
        <end position="354"/>
    </location>
</feature>
<dbReference type="EMBL" id="JAKKOR010000014">
    <property type="protein sequence ID" value="MCF8590441.1"/>
    <property type="molecule type" value="Genomic_DNA"/>
</dbReference>
<evidence type="ECO:0000313" key="4">
    <source>
        <dbReference type="Proteomes" id="UP001200110"/>
    </source>
</evidence>
<feature type="domain" description="NTP pyrophosphohydrolase MazG-like" evidence="2">
    <location>
        <begin position="107"/>
        <end position="180"/>
    </location>
</feature>
<feature type="region of interest" description="Disordered" evidence="1">
    <location>
        <begin position="332"/>
        <end position="362"/>
    </location>
</feature>
<gene>
    <name evidence="3" type="ORF">L5G33_18450</name>
</gene>
<dbReference type="InterPro" id="IPR048015">
    <property type="entry name" value="NTP-PPase_MazG-like_N"/>
</dbReference>
<dbReference type="PANTHER" id="PTHR30522">
    <property type="entry name" value="NUCLEOSIDE TRIPHOSPHATE PYROPHOSPHOHYDROLASE"/>
    <property type="match status" value="1"/>
</dbReference>
<evidence type="ECO:0000259" key="2">
    <source>
        <dbReference type="Pfam" id="PF03819"/>
    </source>
</evidence>
<dbReference type="Proteomes" id="UP001200110">
    <property type="component" value="Unassembled WGS sequence"/>
</dbReference>
<accession>A0ABS9IY64</accession>
<dbReference type="CDD" id="cd11528">
    <property type="entry name" value="NTP-PPase_MazG_Nterm"/>
    <property type="match status" value="1"/>
</dbReference>
<dbReference type="Pfam" id="PF03819">
    <property type="entry name" value="MazG"/>
    <property type="match status" value="1"/>
</dbReference>
<evidence type="ECO:0000256" key="1">
    <source>
        <dbReference type="SAM" id="MobiDB-lite"/>
    </source>
</evidence>
<organism evidence="3 4">
    <name type="scientific">Gordonia liuliyuniae</name>
    <dbReference type="NCBI Taxonomy" id="2911517"/>
    <lineage>
        <taxon>Bacteria</taxon>
        <taxon>Bacillati</taxon>
        <taxon>Actinomycetota</taxon>
        <taxon>Actinomycetes</taxon>
        <taxon>Mycobacteriales</taxon>
        <taxon>Gordoniaceae</taxon>
        <taxon>Gordonia</taxon>
    </lineage>
</organism>
<dbReference type="InterPro" id="IPR011551">
    <property type="entry name" value="NTP_PyrPHydrolase_MazG"/>
</dbReference>
<sequence>MPVVLLDPSRPDMVPAGAVGLMSGTIAVTEEVHPNLLWQLPDYVLVGDRAQNFDVLVSSDKRHPAVRARIDAGERVVEGEPVKGSTILRAVDLMDRLRRTGPWEQRQTHDSLRRYLVEEVYELLDAIDNGSRDELKSELGDLLLQVLFHSRIAADAIDGFDIDDVAQSFVDKVSYRTPGVLGGEHADLERQINEWEAAKAAEREAQRGSVLDGIVTTQPALALTQKIFERLAGADFPIAAVSPSLYQVGVPFRKHATVSVEDEQRRRAIILMDQVRAAEAAASGDGVWLTDANTWRKYLGMDYDENAFDDDLDTGEIPVIAEDEWIVSSLDEEGEDDADYEEVAVDADPIDSDNESERSRVSDVKVRKDVPGIVVVEKWSAEEE</sequence>
<dbReference type="InterPro" id="IPR004518">
    <property type="entry name" value="MazG-like_dom"/>
</dbReference>
<protein>
    <submittedName>
        <fullName evidence="3">MazG family protein</fullName>
    </submittedName>
</protein>
<dbReference type="SUPFAM" id="SSF101386">
    <property type="entry name" value="all-alpha NTP pyrophosphatases"/>
    <property type="match status" value="1"/>
</dbReference>
<name>A0ABS9IY64_9ACTN</name>
<keyword evidence="4" id="KW-1185">Reference proteome</keyword>
<evidence type="ECO:0000313" key="3">
    <source>
        <dbReference type="EMBL" id="MCF8590441.1"/>
    </source>
</evidence>
<comment type="caution">
    <text evidence="3">The sequence shown here is derived from an EMBL/GenBank/DDBJ whole genome shotgun (WGS) entry which is preliminary data.</text>
</comment>